<dbReference type="EMBL" id="CP091430">
    <property type="protein sequence ID" value="UVI27574.1"/>
    <property type="molecule type" value="Genomic_DNA"/>
</dbReference>
<dbReference type="Pfam" id="PF00005">
    <property type="entry name" value="ABC_tran"/>
    <property type="match status" value="1"/>
</dbReference>
<dbReference type="InterPro" id="IPR051782">
    <property type="entry name" value="ABC_Transporter_VariousFunc"/>
</dbReference>
<evidence type="ECO:0000256" key="2">
    <source>
        <dbReference type="ARBA" id="ARBA00022741"/>
    </source>
</evidence>
<organism evidence="5 6">
    <name type="scientific">Paenibacillus spongiae</name>
    <dbReference type="NCBI Taxonomy" id="2909671"/>
    <lineage>
        <taxon>Bacteria</taxon>
        <taxon>Bacillati</taxon>
        <taxon>Bacillota</taxon>
        <taxon>Bacilli</taxon>
        <taxon>Bacillales</taxon>
        <taxon>Paenibacillaceae</taxon>
        <taxon>Paenibacillus</taxon>
    </lineage>
</organism>
<dbReference type="PANTHER" id="PTHR42939:SF1">
    <property type="entry name" value="ABC TRANSPORTER ATP-BINDING PROTEIN ALBC-RELATED"/>
    <property type="match status" value="1"/>
</dbReference>
<keyword evidence="3 5" id="KW-0067">ATP-binding</keyword>
<reference evidence="5" key="1">
    <citation type="submission" date="2022-01" db="EMBL/GenBank/DDBJ databases">
        <title>Paenibacillus spongiae sp. nov., isolated from marine sponge.</title>
        <authorList>
            <person name="Li Z."/>
            <person name="Zhang M."/>
        </authorList>
    </citation>
    <scope>NUCLEOTIDE SEQUENCE</scope>
    <source>
        <strain evidence="5">PHS-Z3</strain>
    </source>
</reference>
<dbReference type="CDD" id="cd03230">
    <property type="entry name" value="ABC_DR_subfamily_A"/>
    <property type="match status" value="1"/>
</dbReference>
<dbReference type="SUPFAM" id="SSF52540">
    <property type="entry name" value="P-loop containing nucleoside triphosphate hydrolases"/>
    <property type="match status" value="1"/>
</dbReference>
<evidence type="ECO:0000256" key="1">
    <source>
        <dbReference type="ARBA" id="ARBA00022448"/>
    </source>
</evidence>
<dbReference type="InterPro" id="IPR027417">
    <property type="entry name" value="P-loop_NTPase"/>
</dbReference>
<keyword evidence="6" id="KW-1185">Reference proteome</keyword>
<evidence type="ECO:0000259" key="4">
    <source>
        <dbReference type="PROSITE" id="PS50893"/>
    </source>
</evidence>
<sequence>MIQVERAVKTFGRKKALDDISLNIEEGRIIGLLGTNGAGKSTLLKAIAGLHRLDRGEIRIDGKSPGLAARGMLTYLPDIDVWYPWMKLGDAMRYMRDIHWDWDDDKALHLLDYFGLKEHMGIREASRGIRAKMKLLLALSLQAKYLLLDEPLSGIDPFARAQIAHAIVDDFLYEGQTILISTHEIAEIELLLDDIVFIHEGKLVLEGHVETLKQIHKMSLMDILKEVNQHARV</sequence>
<dbReference type="RefSeq" id="WP_258383662.1">
    <property type="nucleotide sequence ID" value="NZ_CP091430.1"/>
</dbReference>
<name>A0ABY5S1P3_9BACL</name>
<dbReference type="PROSITE" id="PS50893">
    <property type="entry name" value="ABC_TRANSPORTER_2"/>
    <property type="match status" value="1"/>
</dbReference>
<keyword evidence="1" id="KW-0813">Transport</keyword>
<dbReference type="InterPro" id="IPR003593">
    <property type="entry name" value="AAA+_ATPase"/>
</dbReference>
<dbReference type="Gene3D" id="3.40.50.300">
    <property type="entry name" value="P-loop containing nucleotide triphosphate hydrolases"/>
    <property type="match status" value="1"/>
</dbReference>
<gene>
    <name evidence="5" type="ORF">L1F29_19085</name>
</gene>
<feature type="domain" description="ABC transporter" evidence="4">
    <location>
        <begin position="2"/>
        <end position="225"/>
    </location>
</feature>
<proteinExistence type="predicted"/>
<protein>
    <submittedName>
        <fullName evidence="5">ABC transporter ATP-binding protein</fullName>
    </submittedName>
</protein>
<dbReference type="SMART" id="SM00382">
    <property type="entry name" value="AAA"/>
    <property type="match status" value="1"/>
</dbReference>
<evidence type="ECO:0000313" key="6">
    <source>
        <dbReference type="Proteomes" id="UP001057877"/>
    </source>
</evidence>
<evidence type="ECO:0000313" key="5">
    <source>
        <dbReference type="EMBL" id="UVI27574.1"/>
    </source>
</evidence>
<dbReference type="Proteomes" id="UP001057877">
    <property type="component" value="Chromosome"/>
</dbReference>
<dbReference type="GO" id="GO:0005524">
    <property type="term" value="F:ATP binding"/>
    <property type="evidence" value="ECO:0007669"/>
    <property type="project" value="UniProtKB-KW"/>
</dbReference>
<accession>A0ABY5S1P3</accession>
<keyword evidence="2" id="KW-0547">Nucleotide-binding</keyword>
<evidence type="ECO:0000256" key="3">
    <source>
        <dbReference type="ARBA" id="ARBA00022840"/>
    </source>
</evidence>
<dbReference type="InterPro" id="IPR003439">
    <property type="entry name" value="ABC_transporter-like_ATP-bd"/>
</dbReference>
<dbReference type="PANTHER" id="PTHR42939">
    <property type="entry name" value="ABC TRANSPORTER ATP-BINDING PROTEIN ALBC-RELATED"/>
    <property type="match status" value="1"/>
</dbReference>